<evidence type="ECO:0000313" key="4">
    <source>
        <dbReference type="EMBL" id="OSX57047.1"/>
    </source>
</evidence>
<feature type="compositionally biased region" description="Basic and acidic residues" evidence="1">
    <location>
        <begin position="115"/>
        <end position="143"/>
    </location>
</feature>
<reference evidence="4 5" key="1">
    <citation type="submission" date="2017-04" db="EMBL/GenBank/DDBJ databases">
        <title>Genome Sequence of the Model Brown-Rot Fungus Postia placenta SB12.</title>
        <authorList>
            <consortium name="DOE Joint Genome Institute"/>
            <person name="Gaskell J."/>
            <person name="Kersten P."/>
            <person name="Larrondo L.F."/>
            <person name="Canessa P."/>
            <person name="Martinez D."/>
            <person name="Hibbett D."/>
            <person name="Schmoll M."/>
            <person name="Kubicek C.P."/>
            <person name="Martinez A.T."/>
            <person name="Yadav J."/>
            <person name="Master E."/>
            <person name="Magnuson J.K."/>
            <person name="James T."/>
            <person name="Yaver D."/>
            <person name="Berka R."/>
            <person name="Labutti K."/>
            <person name="Lipzen A."/>
            <person name="Aerts A."/>
            <person name="Barry K."/>
            <person name="Henrissat B."/>
            <person name="Blanchette R."/>
            <person name="Grigoriev I."/>
            <person name="Cullen D."/>
        </authorList>
    </citation>
    <scope>NUCLEOTIDE SEQUENCE [LARGE SCALE GENOMIC DNA]</scope>
    <source>
        <strain evidence="4 5">MAD-698-R-SB12</strain>
    </source>
</reference>
<feature type="transmembrane region" description="Helical" evidence="2">
    <location>
        <begin position="189"/>
        <end position="213"/>
    </location>
</feature>
<evidence type="ECO:0000259" key="3">
    <source>
        <dbReference type="Pfam" id="PF20153"/>
    </source>
</evidence>
<name>A0A1X6MKV8_9APHY</name>
<keyword evidence="2" id="KW-0812">Transmembrane</keyword>
<organism evidence="4 5">
    <name type="scientific">Postia placenta MAD-698-R-SB12</name>
    <dbReference type="NCBI Taxonomy" id="670580"/>
    <lineage>
        <taxon>Eukaryota</taxon>
        <taxon>Fungi</taxon>
        <taxon>Dikarya</taxon>
        <taxon>Basidiomycota</taxon>
        <taxon>Agaricomycotina</taxon>
        <taxon>Agaricomycetes</taxon>
        <taxon>Polyporales</taxon>
        <taxon>Adustoporiaceae</taxon>
        <taxon>Rhodonia</taxon>
    </lineage>
</organism>
<gene>
    <name evidence="4" type="ORF">POSPLADRAFT_1158195</name>
</gene>
<dbReference type="OrthoDB" id="2753780at2759"/>
<proteinExistence type="predicted"/>
<dbReference type="Proteomes" id="UP000194127">
    <property type="component" value="Unassembled WGS sequence"/>
</dbReference>
<sequence length="323" mass="36539">MAHPASWLDIASCVQPTLAYTKGMFIPIPWKRPHGYAHQKIWKARDPIGMQTRSTPISMNAPSSLPLNTTPQNGIEVGQFQAQAEEQHTSVHQTVISPLQQQQPVTSENHGTIPIDREGRRSDLDNGRLSDTKVQDGTERDNLKSVLNADSGRTYVRSAEKEELTGRARRAKEVWTFEDERLERWKNDIANILLFAGLFSTILTAYIVSFYGYQEQTVDPTAQPLSLIPPTSILWTIALILSLWSSATAIIVGRWLHHHVNRGASLDRQSVRPWYFRHRGLKTWHVQAIINTLSFVLQSAMALFLVGLVEQLWTMTQSSPRVL</sequence>
<dbReference type="Pfam" id="PF20153">
    <property type="entry name" value="DUF6535"/>
    <property type="match status" value="1"/>
</dbReference>
<evidence type="ECO:0000313" key="5">
    <source>
        <dbReference type="Proteomes" id="UP000194127"/>
    </source>
</evidence>
<feature type="transmembrane region" description="Helical" evidence="2">
    <location>
        <begin position="288"/>
        <end position="309"/>
    </location>
</feature>
<dbReference type="EMBL" id="KZ110610">
    <property type="protein sequence ID" value="OSX57047.1"/>
    <property type="molecule type" value="Genomic_DNA"/>
</dbReference>
<dbReference type="InterPro" id="IPR045338">
    <property type="entry name" value="DUF6535"/>
</dbReference>
<keyword evidence="5" id="KW-1185">Reference proteome</keyword>
<accession>A0A1X6MKV8</accession>
<dbReference type="GeneID" id="36332238"/>
<evidence type="ECO:0000256" key="2">
    <source>
        <dbReference type="SAM" id="Phobius"/>
    </source>
</evidence>
<protein>
    <recommendedName>
        <fullName evidence="3">DUF6535 domain-containing protein</fullName>
    </recommendedName>
</protein>
<evidence type="ECO:0000256" key="1">
    <source>
        <dbReference type="SAM" id="MobiDB-lite"/>
    </source>
</evidence>
<feature type="compositionally biased region" description="Polar residues" evidence="1">
    <location>
        <begin position="98"/>
        <end position="110"/>
    </location>
</feature>
<keyword evidence="2" id="KW-0472">Membrane</keyword>
<keyword evidence="2" id="KW-1133">Transmembrane helix</keyword>
<feature type="region of interest" description="Disordered" evidence="1">
    <location>
        <begin position="98"/>
        <end position="144"/>
    </location>
</feature>
<dbReference type="AlphaFoldDB" id="A0A1X6MKV8"/>
<feature type="transmembrane region" description="Helical" evidence="2">
    <location>
        <begin position="233"/>
        <end position="256"/>
    </location>
</feature>
<dbReference type="RefSeq" id="XP_024333841.1">
    <property type="nucleotide sequence ID" value="XM_024487289.1"/>
</dbReference>
<feature type="domain" description="DUF6535" evidence="3">
    <location>
        <begin position="171"/>
        <end position="314"/>
    </location>
</feature>
<dbReference type="STRING" id="670580.A0A1X6MKV8"/>